<protein>
    <submittedName>
        <fullName evidence="4">ABC transporter ATP-binding protein</fullName>
    </submittedName>
</protein>
<keyword evidence="2 4" id="KW-0067">ATP-binding</keyword>
<name>A0ABV1GH65_9FIRM</name>
<dbReference type="InterPro" id="IPR003593">
    <property type="entry name" value="AAA+_ATPase"/>
</dbReference>
<reference evidence="4 5" key="1">
    <citation type="submission" date="2024-03" db="EMBL/GenBank/DDBJ databases">
        <title>Human intestinal bacterial collection.</title>
        <authorList>
            <person name="Pauvert C."/>
            <person name="Hitch T.C.A."/>
            <person name="Clavel T."/>
        </authorList>
    </citation>
    <scope>NUCLEOTIDE SEQUENCE [LARGE SCALE GENOMIC DNA]</scope>
    <source>
        <strain evidence="4 5">CLA-JM-H11</strain>
    </source>
</reference>
<dbReference type="SMART" id="SM00382">
    <property type="entry name" value="AAA"/>
    <property type="match status" value="2"/>
</dbReference>
<keyword evidence="5" id="KW-1185">Reference proteome</keyword>
<dbReference type="InterPro" id="IPR050107">
    <property type="entry name" value="ABC_carbohydrate_import_ATPase"/>
</dbReference>
<dbReference type="Pfam" id="PF00005">
    <property type="entry name" value="ABC_tran"/>
    <property type="match status" value="2"/>
</dbReference>
<dbReference type="Gene3D" id="3.40.50.300">
    <property type="entry name" value="P-loop containing nucleotide triphosphate hydrolases"/>
    <property type="match status" value="2"/>
</dbReference>
<dbReference type="RefSeq" id="WP_349216711.1">
    <property type="nucleotide sequence ID" value="NZ_JBBMFA010000103.1"/>
</dbReference>
<dbReference type="PROSITE" id="PS50893">
    <property type="entry name" value="ABC_TRANSPORTER_2"/>
    <property type="match status" value="2"/>
</dbReference>
<dbReference type="PROSITE" id="PS00211">
    <property type="entry name" value="ABC_TRANSPORTER_1"/>
    <property type="match status" value="1"/>
</dbReference>
<dbReference type="PANTHER" id="PTHR43790:SF4">
    <property type="entry name" value="GUANOSINE IMPORT ATP-BINDING PROTEIN NUPO"/>
    <property type="match status" value="1"/>
</dbReference>
<dbReference type="GO" id="GO:0005524">
    <property type="term" value="F:ATP binding"/>
    <property type="evidence" value="ECO:0007669"/>
    <property type="project" value="UniProtKB-KW"/>
</dbReference>
<dbReference type="InterPro" id="IPR003439">
    <property type="entry name" value="ABC_transporter-like_ATP-bd"/>
</dbReference>
<proteinExistence type="predicted"/>
<dbReference type="CDD" id="cd03215">
    <property type="entry name" value="ABC_Carb_Monos_II"/>
    <property type="match status" value="1"/>
</dbReference>
<dbReference type="InterPro" id="IPR017871">
    <property type="entry name" value="ABC_transporter-like_CS"/>
</dbReference>
<feature type="domain" description="ABC transporter" evidence="3">
    <location>
        <begin position="258"/>
        <end position="504"/>
    </location>
</feature>
<keyword evidence="1" id="KW-0547">Nucleotide-binding</keyword>
<comment type="caution">
    <text evidence="4">The sequence shown here is derived from an EMBL/GenBank/DDBJ whole genome shotgun (WGS) entry which is preliminary data.</text>
</comment>
<dbReference type="InterPro" id="IPR027417">
    <property type="entry name" value="P-loop_NTPase"/>
</dbReference>
<feature type="domain" description="ABC transporter" evidence="3">
    <location>
        <begin position="5"/>
        <end position="241"/>
    </location>
</feature>
<dbReference type="Proteomes" id="UP001477672">
    <property type="component" value="Unassembled WGS sequence"/>
</dbReference>
<organism evidence="4 5">
    <name type="scientific">Ruthenibacterium intestinale</name>
    <dbReference type="NCBI Taxonomy" id="3133163"/>
    <lineage>
        <taxon>Bacteria</taxon>
        <taxon>Bacillati</taxon>
        <taxon>Bacillota</taxon>
        <taxon>Clostridia</taxon>
        <taxon>Eubacteriales</taxon>
        <taxon>Oscillospiraceae</taxon>
        <taxon>Ruthenibacterium</taxon>
    </lineage>
</organism>
<accession>A0ABV1GH65</accession>
<dbReference type="CDD" id="cd03216">
    <property type="entry name" value="ABC_Carb_Monos_I"/>
    <property type="match status" value="1"/>
</dbReference>
<evidence type="ECO:0000256" key="2">
    <source>
        <dbReference type="ARBA" id="ARBA00022840"/>
    </source>
</evidence>
<dbReference type="PANTHER" id="PTHR43790">
    <property type="entry name" value="CARBOHYDRATE TRANSPORT ATP-BINDING PROTEIN MG119-RELATED"/>
    <property type="match status" value="1"/>
</dbReference>
<evidence type="ECO:0000259" key="3">
    <source>
        <dbReference type="PROSITE" id="PS50893"/>
    </source>
</evidence>
<dbReference type="SUPFAM" id="SSF52540">
    <property type="entry name" value="P-loop containing nucleoside triphosphate hydrolases"/>
    <property type="match status" value="2"/>
</dbReference>
<evidence type="ECO:0000313" key="4">
    <source>
        <dbReference type="EMBL" id="MEQ2521197.1"/>
    </source>
</evidence>
<gene>
    <name evidence="4" type="ORF">WMO24_12265</name>
</gene>
<dbReference type="EMBL" id="JBBMFA010000103">
    <property type="protein sequence ID" value="MEQ2521197.1"/>
    <property type="molecule type" value="Genomic_DNA"/>
</dbReference>
<sequence>MEPYIQLKEIVKVFPPDKVALNKVSMDIRAGEIHSIIGENGAGKSTLMKVLFGLEKANEGETFIDGKKVNISTPQEAVRLGIGMVHQEFMLIGEYTVIENIVLGDEPTRHGLLDLSASRAKLEKIMREFKFDIPLDAKIRDISIAAQQKVEIVKLLFRDVKTLILDEPTAVLAPQEVDELFVLLNQIRSQGKTIIFISHKLNEVLAISDRITVMRNGQYIWTKDNQGLTKADLANAMVGRSVMLSVEKAPAHPGEVRMEVQHLTMQDQNLAHKKHLDDVSFTLRGGEILGVAGVEGNGQYELVQAVMGLMQAEGRILVDGTDISQMSVSERRRRIAYVPQDRKQSGSSQNESILMNSIMTHHYVNPKILGKWGLLRQKECRALAKKIIEGYQVSCQGPDMNIGSLSGGNQQKVIIGREFELDSKILVVDQPVRGLDVGSIEYIHRRIVEKRDAGDAILLVSADLDELFNLSDRMIVMYNGKIAMEKNIEDTTKEEVGAYMLGAGGDEGEK</sequence>
<evidence type="ECO:0000256" key="1">
    <source>
        <dbReference type="ARBA" id="ARBA00022741"/>
    </source>
</evidence>
<evidence type="ECO:0000313" key="5">
    <source>
        <dbReference type="Proteomes" id="UP001477672"/>
    </source>
</evidence>